<dbReference type="EMBL" id="JBDJPC010000009">
    <property type="protein sequence ID" value="KAL1491364.1"/>
    <property type="molecule type" value="Genomic_DNA"/>
</dbReference>
<dbReference type="AlphaFoldDB" id="A0ABD1E9M2"/>
<evidence type="ECO:0000313" key="2">
    <source>
        <dbReference type="EMBL" id="KAL1491364.1"/>
    </source>
</evidence>
<proteinExistence type="predicted"/>
<name>A0ABD1E9M2_HYPHA</name>
<dbReference type="Proteomes" id="UP001566132">
    <property type="component" value="Unassembled WGS sequence"/>
</dbReference>
<keyword evidence="3" id="KW-1185">Reference proteome</keyword>
<dbReference type="InterPro" id="IPR052144">
    <property type="entry name" value="piRNA_biogenesis_EXD1"/>
</dbReference>
<dbReference type="InterPro" id="IPR012337">
    <property type="entry name" value="RNaseH-like_sf"/>
</dbReference>
<dbReference type="SUPFAM" id="SSF53098">
    <property type="entry name" value="Ribonuclease H-like"/>
    <property type="match status" value="1"/>
</dbReference>
<dbReference type="PANTHER" id="PTHR46628:SF1">
    <property type="entry name" value="PIRNA BIOGENESIS PROTEIN EXD1"/>
    <property type="match status" value="1"/>
</dbReference>
<dbReference type="Pfam" id="PF01612">
    <property type="entry name" value="DNA_pol_A_exo1"/>
    <property type="match status" value="1"/>
</dbReference>
<dbReference type="SMART" id="SM00474">
    <property type="entry name" value="35EXOc"/>
    <property type="match status" value="1"/>
</dbReference>
<evidence type="ECO:0000259" key="1">
    <source>
        <dbReference type="SMART" id="SM00474"/>
    </source>
</evidence>
<comment type="caution">
    <text evidence="2">The sequence shown here is derived from an EMBL/GenBank/DDBJ whole genome shotgun (WGS) entry which is preliminary data.</text>
</comment>
<sequence length="341" mass="39549">MAREYDQLFKINDRLILELKGGEIFNGLYADGGKDFIVLTEVSKHNKGHKLKGFHEFYRSEIATVHKLKLPPSRNSPPEGSVAIKNGLAILKISEQEYFRLKDMSRNYIYLENADKRFFDAIEVLNRCETIGVACLGAYHSRSSPIKLIVICSWMQVYVFDLAHKEKKGFYNELKEIFESESICKVIHKSAPFVDILDRLYGIYMQNTFDTQIVDLILQKTIKKTNPTLERDLSECLVHYLNFPKALLESALQVSVKEWNERPLSEKNKFHAAQLVTYLILLKQHLQTLLLKDVYDSIKNIQDHVYNNLDEFQFANYTAKKDVSKEIQDMLPDLKISDISK</sequence>
<dbReference type="Gene3D" id="3.30.420.10">
    <property type="entry name" value="Ribonuclease H-like superfamily/Ribonuclease H"/>
    <property type="match status" value="1"/>
</dbReference>
<dbReference type="PANTHER" id="PTHR46628">
    <property type="entry name" value="PIRNA BIOGENESIS PROTEIN EXD1"/>
    <property type="match status" value="1"/>
</dbReference>
<protein>
    <recommendedName>
        <fullName evidence="1">3'-5' exonuclease domain-containing protein</fullName>
    </recommendedName>
</protein>
<organism evidence="2 3">
    <name type="scientific">Hypothenemus hampei</name>
    <name type="common">Coffee berry borer</name>
    <dbReference type="NCBI Taxonomy" id="57062"/>
    <lineage>
        <taxon>Eukaryota</taxon>
        <taxon>Metazoa</taxon>
        <taxon>Ecdysozoa</taxon>
        <taxon>Arthropoda</taxon>
        <taxon>Hexapoda</taxon>
        <taxon>Insecta</taxon>
        <taxon>Pterygota</taxon>
        <taxon>Neoptera</taxon>
        <taxon>Endopterygota</taxon>
        <taxon>Coleoptera</taxon>
        <taxon>Polyphaga</taxon>
        <taxon>Cucujiformia</taxon>
        <taxon>Curculionidae</taxon>
        <taxon>Scolytinae</taxon>
        <taxon>Hypothenemus</taxon>
    </lineage>
</organism>
<gene>
    <name evidence="2" type="ORF">ABEB36_011972</name>
</gene>
<dbReference type="InterPro" id="IPR002562">
    <property type="entry name" value="3'-5'_exonuclease_dom"/>
</dbReference>
<dbReference type="InterPro" id="IPR036397">
    <property type="entry name" value="RNaseH_sf"/>
</dbReference>
<accession>A0ABD1E9M2</accession>
<reference evidence="2 3" key="1">
    <citation type="submission" date="2024-05" db="EMBL/GenBank/DDBJ databases">
        <title>Genetic variation in Jamaican populations of the coffee berry borer (Hypothenemus hampei).</title>
        <authorList>
            <person name="Errbii M."/>
            <person name="Myrie A."/>
        </authorList>
    </citation>
    <scope>NUCLEOTIDE SEQUENCE [LARGE SCALE GENOMIC DNA]</scope>
    <source>
        <strain evidence="2">JA-Hopewell-2020-01-JO</strain>
        <tissue evidence="2">Whole body</tissue>
    </source>
</reference>
<feature type="domain" description="3'-5' exonuclease" evidence="1">
    <location>
        <begin position="106"/>
        <end position="291"/>
    </location>
</feature>
<evidence type="ECO:0000313" key="3">
    <source>
        <dbReference type="Proteomes" id="UP001566132"/>
    </source>
</evidence>